<name>A0A0P1A5F7_PLAHL</name>
<dbReference type="EMBL" id="CCYD01000041">
    <property type="protein sequence ID" value="CEG35426.1"/>
    <property type="molecule type" value="Genomic_DNA"/>
</dbReference>
<evidence type="ECO:0000313" key="2">
    <source>
        <dbReference type="Proteomes" id="UP000054928"/>
    </source>
</evidence>
<protein>
    <submittedName>
        <fullName evidence="1">Uncharacterized protein</fullName>
    </submittedName>
</protein>
<accession>A0A0P1A5F7</accession>
<sequence>MKTFKQCGDYENIEYLIQIYKTYDEEYQMDEIKSCSKLNINVYGYDSDKNDEKL</sequence>
<proteinExistence type="predicted"/>
<evidence type="ECO:0000313" key="1">
    <source>
        <dbReference type="EMBL" id="CEG35426.1"/>
    </source>
</evidence>
<dbReference type="GeneID" id="36404603"/>
<dbReference type="RefSeq" id="XP_024571795.1">
    <property type="nucleotide sequence ID" value="XM_024724048.1"/>
</dbReference>
<keyword evidence="2" id="KW-1185">Reference proteome</keyword>
<organism evidence="1 2">
    <name type="scientific">Plasmopara halstedii</name>
    <name type="common">Downy mildew of sunflower</name>
    <dbReference type="NCBI Taxonomy" id="4781"/>
    <lineage>
        <taxon>Eukaryota</taxon>
        <taxon>Sar</taxon>
        <taxon>Stramenopiles</taxon>
        <taxon>Oomycota</taxon>
        <taxon>Peronosporomycetes</taxon>
        <taxon>Peronosporales</taxon>
        <taxon>Peronosporaceae</taxon>
        <taxon>Plasmopara</taxon>
    </lineage>
</organism>
<dbReference type="Proteomes" id="UP000054928">
    <property type="component" value="Unassembled WGS sequence"/>
</dbReference>
<reference evidence="2" key="1">
    <citation type="submission" date="2014-09" db="EMBL/GenBank/DDBJ databases">
        <authorList>
            <person name="Sharma Rahul"/>
            <person name="Thines Marco"/>
        </authorList>
    </citation>
    <scope>NUCLEOTIDE SEQUENCE [LARGE SCALE GENOMIC DNA]</scope>
</reference>
<dbReference type="AlphaFoldDB" id="A0A0P1A5F7"/>